<evidence type="ECO:0000256" key="3">
    <source>
        <dbReference type="ARBA" id="ARBA00022553"/>
    </source>
</evidence>
<keyword evidence="4" id="KW-0808">Transferase</keyword>
<dbReference type="PROSITE" id="PS00108">
    <property type="entry name" value="PROTEIN_KINASE_ST"/>
    <property type="match status" value="1"/>
</dbReference>
<keyword evidence="10" id="KW-0812">Transmembrane</keyword>
<evidence type="ECO:0000313" key="13">
    <source>
        <dbReference type="Proteomes" id="UP000694888"/>
    </source>
</evidence>
<evidence type="ECO:0000259" key="12">
    <source>
        <dbReference type="PROSITE" id="PS51285"/>
    </source>
</evidence>
<name>A0ABM1W257_APLCA</name>
<dbReference type="CDD" id="cd05599">
    <property type="entry name" value="STKc_NDR_like"/>
    <property type="match status" value="1"/>
</dbReference>
<dbReference type="PROSITE" id="PS50011">
    <property type="entry name" value="PROTEIN_KINASE_DOM"/>
    <property type="match status" value="1"/>
</dbReference>
<dbReference type="InterPro" id="IPR000961">
    <property type="entry name" value="AGC-kinase_C"/>
</dbReference>
<evidence type="ECO:0000256" key="8">
    <source>
        <dbReference type="ARBA" id="ARBA00047899"/>
    </source>
</evidence>
<dbReference type="Gene3D" id="3.30.200.20">
    <property type="entry name" value="Phosphorylase Kinase, domain 1"/>
    <property type="match status" value="3"/>
</dbReference>
<accession>A0ABM1W257</accession>
<dbReference type="InterPro" id="IPR011009">
    <property type="entry name" value="Kinase-like_dom_sf"/>
</dbReference>
<organism evidence="13 14">
    <name type="scientific">Aplysia californica</name>
    <name type="common">California sea hare</name>
    <dbReference type="NCBI Taxonomy" id="6500"/>
    <lineage>
        <taxon>Eukaryota</taxon>
        <taxon>Metazoa</taxon>
        <taxon>Spiralia</taxon>
        <taxon>Lophotrochozoa</taxon>
        <taxon>Mollusca</taxon>
        <taxon>Gastropoda</taxon>
        <taxon>Heterobranchia</taxon>
        <taxon>Euthyneura</taxon>
        <taxon>Tectipleura</taxon>
        <taxon>Aplysiida</taxon>
        <taxon>Aplysioidea</taxon>
        <taxon>Aplysiidae</taxon>
        <taxon>Aplysia</taxon>
    </lineage>
</organism>
<feature type="domain" description="AGC-kinase C-terminal" evidence="12">
    <location>
        <begin position="535"/>
        <end position="605"/>
    </location>
</feature>
<evidence type="ECO:0000256" key="9">
    <source>
        <dbReference type="ARBA" id="ARBA00048679"/>
    </source>
</evidence>
<dbReference type="SUPFAM" id="SSF56112">
    <property type="entry name" value="Protein kinase-like (PK-like)"/>
    <property type="match status" value="1"/>
</dbReference>
<proteinExistence type="predicted"/>
<sequence length="616" mass="70779">MATVGEQVQISNHTIDKVTKAKVTLENYYTNLVSQNDERECRYRLLERTMDEEGLSDEQKSERRQQHAVKETEFLRLKRSRLGVDDFESLKVIGRGAFGEVCVLYQGVADCLENCLPLFNLLSGIILLLLTTSFLPCWFTMLWLTTLSSHVGSPCSGSPLFPPMLVHHALTHHVFPPMLVHHALAHHVFPPMLVHHALAHHVFPPMLVHHALAHHVFPPMLVHHALAHHVFPPMLVHHALAHHVFPPMLVHHALAHHVFPPILVHHALAHHVFPPMQVAHVRAERDILAEADHQWVVKMYYSFQDASSLYLIMEFLPGGDMMTLLMKKDTLSDEQTQFYVAETVLAIESIHKLGFIHRDIKPDNLLLDTKGHVKLSDFGLCTGMKKSHRTDFYKDLSHTNTSNFGKDIANGNPMDSKRKAESWKRNRRALAYSTVGTPDYIAPEVFMQTGYSSSCDWWSLGVIMYEMLIGYPPFCSENAQETYRKVINWREMLVFPPEMPISNESRDLIKRFCCDPEHRIGANGVEEIKAHLFFRGVDWEHIRERPACIPVDVKGIDDTSNFDEFPEIDLKLPSQPEEEPREVKYKDWVFFNYTFKRFEGLTQRGPHPSHPPLHKS</sequence>
<reference evidence="14" key="1">
    <citation type="submission" date="2025-08" db="UniProtKB">
        <authorList>
            <consortium name="RefSeq"/>
        </authorList>
    </citation>
    <scope>IDENTIFICATION</scope>
</reference>
<gene>
    <name evidence="14" type="primary">LOC101863624</name>
</gene>
<keyword evidence="7" id="KW-0067">ATP-binding</keyword>
<dbReference type="PANTHER" id="PTHR22988">
    <property type="entry name" value="MYOTONIC DYSTROPHY S/T KINASE-RELATED"/>
    <property type="match status" value="1"/>
</dbReference>
<comment type="catalytic activity">
    <reaction evidence="8">
        <text>L-threonyl-[protein] + ATP = O-phospho-L-threonyl-[protein] + ADP + H(+)</text>
        <dbReference type="Rhea" id="RHEA:46608"/>
        <dbReference type="Rhea" id="RHEA-COMP:11060"/>
        <dbReference type="Rhea" id="RHEA-COMP:11605"/>
        <dbReference type="ChEBI" id="CHEBI:15378"/>
        <dbReference type="ChEBI" id="CHEBI:30013"/>
        <dbReference type="ChEBI" id="CHEBI:30616"/>
        <dbReference type="ChEBI" id="CHEBI:61977"/>
        <dbReference type="ChEBI" id="CHEBI:456216"/>
        <dbReference type="EC" id="2.7.11.1"/>
    </reaction>
</comment>
<dbReference type="InterPro" id="IPR008271">
    <property type="entry name" value="Ser/Thr_kinase_AS"/>
</dbReference>
<dbReference type="Pfam" id="PF00069">
    <property type="entry name" value="Pkinase"/>
    <property type="match status" value="2"/>
</dbReference>
<evidence type="ECO:0000256" key="4">
    <source>
        <dbReference type="ARBA" id="ARBA00022679"/>
    </source>
</evidence>
<evidence type="ECO:0000256" key="5">
    <source>
        <dbReference type="ARBA" id="ARBA00022741"/>
    </source>
</evidence>
<dbReference type="RefSeq" id="XP_035828750.1">
    <property type="nucleotide sequence ID" value="XM_035972857.1"/>
</dbReference>
<dbReference type="InterPro" id="IPR000719">
    <property type="entry name" value="Prot_kinase_dom"/>
</dbReference>
<keyword evidence="6" id="KW-0418">Kinase</keyword>
<dbReference type="CDD" id="cd21780">
    <property type="entry name" value="MobB_Trc-like"/>
    <property type="match status" value="1"/>
</dbReference>
<dbReference type="PROSITE" id="PS51285">
    <property type="entry name" value="AGC_KINASE_CTER"/>
    <property type="match status" value="1"/>
</dbReference>
<keyword evidence="2" id="KW-0723">Serine/threonine-protein kinase</keyword>
<feature type="domain" description="Protein kinase" evidence="11">
    <location>
        <begin position="87"/>
        <end position="534"/>
    </location>
</feature>
<dbReference type="InterPro" id="IPR017892">
    <property type="entry name" value="Pkinase_C"/>
</dbReference>
<feature type="transmembrane region" description="Helical" evidence="10">
    <location>
        <begin position="121"/>
        <end position="144"/>
    </location>
</feature>
<keyword evidence="5" id="KW-0547">Nucleotide-binding</keyword>
<evidence type="ECO:0000256" key="2">
    <source>
        <dbReference type="ARBA" id="ARBA00022527"/>
    </source>
</evidence>
<dbReference type="Proteomes" id="UP000694888">
    <property type="component" value="Unplaced"/>
</dbReference>
<evidence type="ECO:0000313" key="14">
    <source>
        <dbReference type="RefSeq" id="XP_035828750.1"/>
    </source>
</evidence>
<dbReference type="GeneID" id="101863624"/>
<keyword evidence="3" id="KW-0597">Phosphoprotein</keyword>
<dbReference type="Pfam" id="PF00433">
    <property type="entry name" value="Pkinase_C"/>
    <property type="match status" value="1"/>
</dbReference>
<dbReference type="SMART" id="SM00220">
    <property type="entry name" value="S_TKc"/>
    <property type="match status" value="1"/>
</dbReference>
<keyword evidence="10" id="KW-0472">Membrane</keyword>
<protein>
    <recommendedName>
        <fullName evidence="1">non-specific serine/threonine protein kinase</fullName>
        <ecNumber evidence="1">2.7.11.1</ecNumber>
    </recommendedName>
</protein>
<evidence type="ECO:0000256" key="7">
    <source>
        <dbReference type="ARBA" id="ARBA00022840"/>
    </source>
</evidence>
<dbReference type="EC" id="2.7.11.1" evidence="1"/>
<evidence type="ECO:0000256" key="6">
    <source>
        <dbReference type="ARBA" id="ARBA00022777"/>
    </source>
</evidence>
<evidence type="ECO:0000259" key="11">
    <source>
        <dbReference type="PROSITE" id="PS50011"/>
    </source>
</evidence>
<keyword evidence="13" id="KW-1185">Reference proteome</keyword>
<dbReference type="Gene3D" id="1.10.510.10">
    <property type="entry name" value="Transferase(Phosphotransferase) domain 1"/>
    <property type="match status" value="2"/>
</dbReference>
<comment type="catalytic activity">
    <reaction evidence="9">
        <text>L-seryl-[protein] + ATP = O-phospho-L-seryl-[protein] + ADP + H(+)</text>
        <dbReference type="Rhea" id="RHEA:17989"/>
        <dbReference type="Rhea" id="RHEA-COMP:9863"/>
        <dbReference type="Rhea" id="RHEA-COMP:11604"/>
        <dbReference type="ChEBI" id="CHEBI:15378"/>
        <dbReference type="ChEBI" id="CHEBI:29999"/>
        <dbReference type="ChEBI" id="CHEBI:30616"/>
        <dbReference type="ChEBI" id="CHEBI:83421"/>
        <dbReference type="ChEBI" id="CHEBI:456216"/>
        <dbReference type="EC" id="2.7.11.1"/>
    </reaction>
</comment>
<evidence type="ECO:0000256" key="10">
    <source>
        <dbReference type="SAM" id="Phobius"/>
    </source>
</evidence>
<evidence type="ECO:0000256" key="1">
    <source>
        <dbReference type="ARBA" id="ARBA00012513"/>
    </source>
</evidence>
<dbReference type="PANTHER" id="PTHR22988:SF76">
    <property type="entry name" value="CHROMOSOME UNDETERMINED SCAFFOLD_135, WHOLE GENOME SHOTGUN SEQUENCE"/>
    <property type="match status" value="1"/>
</dbReference>
<keyword evidence="10" id="KW-1133">Transmembrane helix</keyword>
<dbReference type="InterPro" id="IPR050839">
    <property type="entry name" value="Rho-assoc_Ser/Thr_Kinase"/>
</dbReference>